<sequence>MTMIQTDHHSDHQDYLFNDFKDFYLEQQQQQQLKEGIINDNDHSQHSDSHQFIQRCELNEKSLSQFMFYSSSLSATKKYGHNKWSLRVNPSSGNLHPCEVYLILNSNIQVDHLSKNDSNNTFNNNSNINNSNINNSNSNINNSNINNSNVNDEGTFIYSYQPEDHSLQLRCEFPNFSFLFNQQRYFFICINTINYRETWKYGIRSYRYSQLDTGHLINCLKMSSNLLGWDCFMLNEHSSISNEFMEYLLGLDQFKELNQNEYGKEFEKFETILVIDTKPQISLKRDELIINDTIQFNENMNITNMEDLKSGKLNRKRYGTPNLLTNEHQEWPQMEPIPILCEQGKKDDQKTQQNLETIYKLQPIKYIEQPKSNLLAHDIIRTRRSAQSFDGKTAIDNVNNFYSILEKLLPSRYPSLWRCLSPFDSEFKSIGKNVNLILFVHRVSGLEKETEPHLPFYRLMEGDLKKFSKLSSCVQDIASDGCFSLSMITGRFLNIEHTHSFKYLYQEAGFIGQVLYLEAERIGLRGTGIGCFFDDTILGNLLEKELPIDPTDTDNEISNYQDLYHFTIGKPVEDKRIQNILPYSQSRVNLTQKIQ</sequence>
<dbReference type="VEuPathDB" id="AmoebaDB:NAEGRDRAFT_72897"/>
<dbReference type="GeneID" id="8858465"/>
<dbReference type="RefSeq" id="XP_002671922.1">
    <property type="nucleotide sequence ID" value="XM_002671876.1"/>
</dbReference>
<dbReference type="InterPro" id="IPR000415">
    <property type="entry name" value="Nitroreductase-like"/>
</dbReference>
<dbReference type="STRING" id="5762.D2VV55"/>
<dbReference type="PANTHER" id="PTHR42741">
    <property type="entry name" value="NITROREDUCTASE FAMILY PROTEIN"/>
    <property type="match status" value="1"/>
</dbReference>
<protein>
    <submittedName>
        <fullName evidence="1">Predicted protein</fullName>
    </submittedName>
</protein>
<dbReference type="PANTHER" id="PTHR42741:SF3">
    <property type="entry name" value="NITROREDUCTASE FAMILY PROTEIN"/>
    <property type="match status" value="1"/>
</dbReference>
<proteinExistence type="predicted"/>
<dbReference type="EMBL" id="GG738901">
    <property type="protein sequence ID" value="EFC39178.1"/>
    <property type="molecule type" value="Genomic_DNA"/>
</dbReference>
<evidence type="ECO:0000313" key="2">
    <source>
        <dbReference type="Proteomes" id="UP000006671"/>
    </source>
</evidence>
<dbReference type="GO" id="GO:0016491">
    <property type="term" value="F:oxidoreductase activity"/>
    <property type="evidence" value="ECO:0007669"/>
    <property type="project" value="InterPro"/>
</dbReference>
<dbReference type="Proteomes" id="UP000006671">
    <property type="component" value="Unassembled WGS sequence"/>
</dbReference>
<dbReference type="OrthoDB" id="1857329at2759"/>
<accession>D2VV55</accession>
<dbReference type="OMA" id="RETWKYG"/>
<dbReference type="InParanoid" id="D2VV55"/>
<dbReference type="eggNOG" id="ENOG502QQGY">
    <property type="taxonomic scope" value="Eukaryota"/>
</dbReference>
<dbReference type="KEGG" id="ngr:NAEGRDRAFT_72897"/>
<name>D2VV55_NAEGR</name>
<dbReference type="AlphaFoldDB" id="D2VV55"/>
<keyword evidence="2" id="KW-1185">Reference proteome</keyword>
<organism evidence="2">
    <name type="scientific">Naegleria gruberi</name>
    <name type="common">Amoeba</name>
    <dbReference type="NCBI Taxonomy" id="5762"/>
    <lineage>
        <taxon>Eukaryota</taxon>
        <taxon>Discoba</taxon>
        <taxon>Heterolobosea</taxon>
        <taxon>Tetramitia</taxon>
        <taxon>Eutetramitia</taxon>
        <taxon>Vahlkampfiidae</taxon>
        <taxon>Naegleria</taxon>
    </lineage>
</organism>
<gene>
    <name evidence="1" type="ORF">NAEGRDRAFT_72897</name>
</gene>
<reference evidence="1 2" key="1">
    <citation type="journal article" date="2010" name="Cell">
        <title>The genome of Naegleria gruberi illuminates early eukaryotic versatility.</title>
        <authorList>
            <person name="Fritz-Laylin L.K."/>
            <person name="Prochnik S.E."/>
            <person name="Ginger M.L."/>
            <person name="Dacks J.B."/>
            <person name="Carpenter M.L."/>
            <person name="Field M.C."/>
            <person name="Kuo A."/>
            <person name="Paredez A."/>
            <person name="Chapman J."/>
            <person name="Pham J."/>
            <person name="Shu S."/>
            <person name="Neupane R."/>
            <person name="Cipriano M."/>
            <person name="Mancuso J."/>
            <person name="Tu H."/>
            <person name="Salamov A."/>
            <person name="Lindquist E."/>
            <person name="Shapiro H."/>
            <person name="Lucas S."/>
            <person name="Grigoriev I.V."/>
            <person name="Cande W.Z."/>
            <person name="Fulton C."/>
            <person name="Rokhsar D.S."/>
            <person name="Dawson S.C."/>
        </authorList>
    </citation>
    <scope>NUCLEOTIDE SEQUENCE [LARGE SCALE GENOMIC DNA]</scope>
    <source>
        <strain evidence="1 2">NEG-M</strain>
    </source>
</reference>
<evidence type="ECO:0000313" key="1">
    <source>
        <dbReference type="EMBL" id="EFC39178.1"/>
    </source>
</evidence>
<dbReference type="Gene3D" id="3.40.109.10">
    <property type="entry name" value="NADH Oxidase"/>
    <property type="match status" value="2"/>
</dbReference>